<dbReference type="GO" id="GO:0008033">
    <property type="term" value="P:tRNA processing"/>
    <property type="evidence" value="ECO:0007669"/>
    <property type="project" value="UniProtKB-KW"/>
</dbReference>
<dbReference type="Proteomes" id="UP000824044">
    <property type="component" value="Unassembled WGS sequence"/>
</dbReference>
<dbReference type="InterPro" id="IPR012094">
    <property type="entry name" value="tRNA_Ile_lys_synt"/>
</dbReference>
<reference evidence="10" key="2">
    <citation type="submission" date="2021-04" db="EMBL/GenBank/DDBJ databases">
        <authorList>
            <person name="Gilroy R."/>
        </authorList>
    </citation>
    <scope>NUCLEOTIDE SEQUENCE</scope>
    <source>
        <strain evidence="10">CHK33-5263</strain>
    </source>
</reference>
<sequence length="438" mass="47535">GRILCYSVTVELIDCKPYALMRVCVALSGGRDSVALLHALITGGVSVSALTCGHGMRAASEEDIAFVQRLCRDWGVPLRVFREDIPARAAAQKRGLEETARLWRYECFARVVAEGEADAVATAHHRDDLAETLLFRLARGTSAAGLNAFPAREGIVRPLLGVTRAQIDAYVAEYALPFVEDESNSDVAFARNRIRHLVLPELERAVPGARDNLVAFAARAAQDDACLGALAAEHVRVEAGMVYVPLALPMPLFSRAVVQALSYLGVTHDYTAANIAEAARLRALQSGRRASLPDGIEAVREGDHVLFWRPGKPCPQEISFACGTFTLGGYTVMVCPHEVQGAHMADMDAFPAGCVLRTRREGDMITPFGGGRKTLKKFLSDKKIPARVGHALPLIARGNEVYAVVGVEIADSVKITKETAHRVWLCVQREETNDASRL</sequence>
<feature type="non-terminal residue" evidence="10">
    <location>
        <position position="1"/>
    </location>
</feature>
<comment type="catalytic activity">
    <reaction evidence="8">
        <text>cytidine(34) in tRNA(Ile2) + L-lysine + ATP = lysidine(34) in tRNA(Ile2) + AMP + diphosphate + H(+)</text>
        <dbReference type="Rhea" id="RHEA:43744"/>
        <dbReference type="Rhea" id="RHEA-COMP:10625"/>
        <dbReference type="Rhea" id="RHEA-COMP:10670"/>
        <dbReference type="ChEBI" id="CHEBI:15378"/>
        <dbReference type="ChEBI" id="CHEBI:30616"/>
        <dbReference type="ChEBI" id="CHEBI:32551"/>
        <dbReference type="ChEBI" id="CHEBI:33019"/>
        <dbReference type="ChEBI" id="CHEBI:82748"/>
        <dbReference type="ChEBI" id="CHEBI:83665"/>
        <dbReference type="ChEBI" id="CHEBI:456215"/>
        <dbReference type="EC" id="6.3.4.19"/>
    </reaction>
</comment>
<dbReference type="SMART" id="SM00977">
    <property type="entry name" value="TilS_C"/>
    <property type="match status" value="1"/>
</dbReference>
<evidence type="ECO:0000256" key="8">
    <source>
        <dbReference type="ARBA" id="ARBA00048539"/>
    </source>
</evidence>
<dbReference type="InterPro" id="IPR014729">
    <property type="entry name" value="Rossmann-like_a/b/a_fold"/>
</dbReference>
<dbReference type="EMBL" id="DXBS01000130">
    <property type="protein sequence ID" value="HIZ25210.1"/>
    <property type="molecule type" value="Genomic_DNA"/>
</dbReference>
<organism evidence="10 11">
    <name type="scientific">Candidatus Gallimonas intestinigallinarum</name>
    <dbReference type="NCBI Taxonomy" id="2838604"/>
    <lineage>
        <taxon>Bacteria</taxon>
        <taxon>Bacillati</taxon>
        <taxon>Bacillota</taxon>
        <taxon>Clostridia</taxon>
        <taxon>Candidatus Gallimonas</taxon>
    </lineage>
</organism>
<feature type="domain" description="Lysidine-tRNA(Ile) synthetase C-terminal" evidence="9">
    <location>
        <begin position="354"/>
        <end position="424"/>
    </location>
</feature>
<dbReference type="PANTHER" id="PTHR43033">
    <property type="entry name" value="TRNA(ILE)-LYSIDINE SYNTHASE-RELATED"/>
    <property type="match status" value="1"/>
</dbReference>
<keyword evidence="4 10" id="KW-0436">Ligase</keyword>
<dbReference type="InterPro" id="IPR012796">
    <property type="entry name" value="Lysidine-tRNA-synth_C"/>
</dbReference>
<evidence type="ECO:0000256" key="3">
    <source>
        <dbReference type="ARBA" id="ARBA00022490"/>
    </source>
</evidence>
<evidence type="ECO:0000313" key="11">
    <source>
        <dbReference type="Proteomes" id="UP000824044"/>
    </source>
</evidence>
<evidence type="ECO:0000313" key="10">
    <source>
        <dbReference type="EMBL" id="HIZ25210.1"/>
    </source>
</evidence>
<dbReference type="PANTHER" id="PTHR43033:SF1">
    <property type="entry name" value="TRNA(ILE)-LYSIDINE SYNTHASE-RELATED"/>
    <property type="match status" value="1"/>
</dbReference>
<keyword evidence="7" id="KW-0067">ATP-binding</keyword>
<dbReference type="SUPFAM" id="SSF52402">
    <property type="entry name" value="Adenine nucleotide alpha hydrolases-like"/>
    <property type="match status" value="1"/>
</dbReference>
<dbReference type="SUPFAM" id="SSF56037">
    <property type="entry name" value="PheT/TilS domain"/>
    <property type="match status" value="1"/>
</dbReference>
<dbReference type="InterPro" id="IPR012795">
    <property type="entry name" value="tRNA_Ile_lys_synt_N"/>
</dbReference>
<dbReference type="NCBIfam" id="TIGR02432">
    <property type="entry name" value="lysidine_TilS_N"/>
    <property type="match status" value="1"/>
</dbReference>
<comment type="subcellular location">
    <subcellularLocation>
        <location evidence="1">Cytoplasm</location>
    </subcellularLocation>
</comment>
<protein>
    <recommendedName>
        <fullName evidence="2">tRNA(Ile)-lysidine synthetase</fullName>
        <ecNumber evidence="2">6.3.4.19</ecNumber>
    </recommendedName>
</protein>
<dbReference type="NCBIfam" id="TIGR02433">
    <property type="entry name" value="lysidine_TilS_C"/>
    <property type="match status" value="1"/>
</dbReference>
<keyword evidence="5" id="KW-0819">tRNA processing</keyword>
<evidence type="ECO:0000256" key="7">
    <source>
        <dbReference type="ARBA" id="ARBA00022840"/>
    </source>
</evidence>
<keyword evidence="6" id="KW-0547">Nucleotide-binding</keyword>
<dbReference type="GO" id="GO:0005524">
    <property type="term" value="F:ATP binding"/>
    <property type="evidence" value="ECO:0007669"/>
    <property type="project" value="UniProtKB-KW"/>
</dbReference>
<dbReference type="Pfam" id="PF11734">
    <property type="entry name" value="TilS_C"/>
    <property type="match status" value="1"/>
</dbReference>
<dbReference type="InterPro" id="IPR011063">
    <property type="entry name" value="TilS/TtcA_N"/>
</dbReference>
<dbReference type="Gene3D" id="3.40.50.620">
    <property type="entry name" value="HUPs"/>
    <property type="match status" value="1"/>
</dbReference>
<dbReference type="GO" id="GO:0005737">
    <property type="term" value="C:cytoplasm"/>
    <property type="evidence" value="ECO:0007669"/>
    <property type="project" value="UniProtKB-SubCell"/>
</dbReference>
<evidence type="ECO:0000259" key="9">
    <source>
        <dbReference type="SMART" id="SM00977"/>
    </source>
</evidence>
<dbReference type="AlphaFoldDB" id="A0A9D2DY47"/>
<name>A0A9D2DY47_9FIRM</name>
<comment type="caution">
    <text evidence="10">The sequence shown here is derived from an EMBL/GenBank/DDBJ whole genome shotgun (WGS) entry which is preliminary data.</text>
</comment>
<dbReference type="GO" id="GO:0032267">
    <property type="term" value="F:tRNA(Ile)-lysidine synthase activity"/>
    <property type="evidence" value="ECO:0007669"/>
    <property type="project" value="UniProtKB-EC"/>
</dbReference>
<evidence type="ECO:0000256" key="6">
    <source>
        <dbReference type="ARBA" id="ARBA00022741"/>
    </source>
</evidence>
<accession>A0A9D2DY47</accession>
<dbReference type="CDD" id="cd01992">
    <property type="entry name" value="TilS_N"/>
    <property type="match status" value="1"/>
</dbReference>
<evidence type="ECO:0000256" key="4">
    <source>
        <dbReference type="ARBA" id="ARBA00022598"/>
    </source>
</evidence>
<reference evidence="10" key="1">
    <citation type="journal article" date="2021" name="PeerJ">
        <title>Extensive microbial diversity within the chicken gut microbiome revealed by metagenomics and culture.</title>
        <authorList>
            <person name="Gilroy R."/>
            <person name="Ravi A."/>
            <person name="Getino M."/>
            <person name="Pursley I."/>
            <person name="Horton D.L."/>
            <person name="Alikhan N.F."/>
            <person name="Baker D."/>
            <person name="Gharbi K."/>
            <person name="Hall N."/>
            <person name="Watson M."/>
            <person name="Adriaenssens E.M."/>
            <person name="Foster-Nyarko E."/>
            <person name="Jarju S."/>
            <person name="Secka A."/>
            <person name="Antonio M."/>
            <person name="Oren A."/>
            <person name="Chaudhuri R.R."/>
            <person name="La Ragione R."/>
            <person name="Hildebrand F."/>
            <person name="Pallen M.J."/>
        </authorList>
    </citation>
    <scope>NUCLEOTIDE SEQUENCE</scope>
    <source>
        <strain evidence="10">CHK33-5263</strain>
    </source>
</reference>
<keyword evidence="3" id="KW-0963">Cytoplasm</keyword>
<evidence type="ECO:0000256" key="2">
    <source>
        <dbReference type="ARBA" id="ARBA00013267"/>
    </source>
</evidence>
<evidence type="ECO:0000256" key="1">
    <source>
        <dbReference type="ARBA" id="ARBA00004496"/>
    </source>
</evidence>
<dbReference type="Pfam" id="PF01171">
    <property type="entry name" value="ATP_bind_3"/>
    <property type="match status" value="1"/>
</dbReference>
<proteinExistence type="inferred from homology"/>
<dbReference type="EC" id="6.3.4.19" evidence="2"/>
<evidence type="ECO:0000256" key="5">
    <source>
        <dbReference type="ARBA" id="ARBA00022694"/>
    </source>
</evidence>
<gene>
    <name evidence="10" type="primary">tilS</name>
    <name evidence="10" type="ORF">H9812_07090</name>
</gene>
<dbReference type="HAMAP" id="MF_01161">
    <property type="entry name" value="tRNA_Ile_lys_synt"/>
    <property type="match status" value="1"/>
</dbReference>